<evidence type="ECO:0000313" key="3">
    <source>
        <dbReference type="EMBL" id="EGD59844.1"/>
    </source>
</evidence>
<dbReference type="OrthoDB" id="7488837at2"/>
<dbReference type="Proteomes" id="UP000004728">
    <property type="component" value="Unassembled WGS sequence"/>
</dbReference>
<sequence length="405" mass="43845">MSAAVAKSPAPSLGLRIHVTLPEKVSAKTLHRWVKGMRSEYKLSQTALVLLETLIDKCRVSDFEPGSLCGVWESPCRLAEAIGVSTRVLNNAENQLIKAGLIARTTTGKGRRFGQRGENDKIITLFGISLAPMVNGYEKILAKRQAQALAQKARTALRAEIGALRQAIRQASPAAMAQAEHVLPGGRTSCITSIERLEQIKADLEAVLVAISTPSGEQETADRSEDFTRPDTSSSNLLHNCRPARGLQSDVATAQAAVRVASEDFQLLVATQGGPSWPNIVRAAELSSRRLGIKPRQWGTACALLGREASALCVLIIDRNARLADDHPYRARSALGCWHGLTRHLAKGATNMRGLLMSVDDLPANASLPDGFGAQAASANPFAQAFHRLARGRREFSRQYHREDL</sequence>
<organism evidence="3 4">
    <name type="scientific">Novosphingobium nitrogenifigens DSM 19370</name>
    <dbReference type="NCBI Taxonomy" id="983920"/>
    <lineage>
        <taxon>Bacteria</taxon>
        <taxon>Pseudomonadati</taxon>
        <taxon>Pseudomonadota</taxon>
        <taxon>Alphaproteobacteria</taxon>
        <taxon>Sphingomonadales</taxon>
        <taxon>Sphingomonadaceae</taxon>
        <taxon>Novosphingobium</taxon>
    </lineage>
</organism>
<evidence type="ECO:0000313" key="4">
    <source>
        <dbReference type="Proteomes" id="UP000004728"/>
    </source>
</evidence>
<dbReference type="EMBL" id="AEWJ01000024">
    <property type="protein sequence ID" value="EGD59844.1"/>
    <property type="molecule type" value="Genomic_DNA"/>
</dbReference>
<keyword evidence="4" id="KW-1185">Reference proteome</keyword>
<evidence type="ECO:0000259" key="2">
    <source>
        <dbReference type="Pfam" id="PF03428"/>
    </source>
</evidence>
<feature type="domain" description="Plasmid replication protein C N-terminal" evidence="2">
    <location>
        <begin position="22"/>
        <end position="172"/>
    </location>
</feature>
<accession>F1Z662</accession>
<dbReference type="STRING" id="983920.Y88_2283"/>
<reference evidence="3 4" key="1">
    <citation type="journal article" date="2012" name="J. Bacteriol.">
        <title>Draft Genome Sequence of Novosphingobium nitrogenifigens Y88T.</title>
        <authorList>
            <person name="Strabala T.J."/>
            <person name="Macdonald L."/>
            <person name="Liu V."/>
            <person name="Smit A.M."/>
        </authorList>
    </citation>
    <scope>NUCLEOTIDE SEQUENCE [LARGE SCALE GENOMIC DNA]</scope>
    <source>
        <strain evidence="3 4">DSM 19370</strain>
    </source>
</reference>
<feature type="compositionally biased region" description="Basic and acidic residues" evidence="1">
    <location>
        <begin position="220"/>
        <end position="229"/>
    </location>
</feature>
<dbReference type="InParanoid" id="F1Z662"/>
<proteinExistence type="predicted"/>
<dbReference type="HOGENOM" id="CLU_694139_0_0_5"/>
<gene>
    <name evidence="3" type="ORF">Y88_2283</name>
</gene>
<dbReference type="RefSeq" id="WP_008069637.1">
    <property type="nucleotide sequence ID" value="NZ_GL876933.1"/>
</dbReference>
<feature type="region of interest" description="Disordered" evidence="1">
    <location>
        <begin position="215"/>
        <end position="235"/>
    </location>
</feature>
<dbReference type="Pfam" id="PF03428">
    <property type="entry name" value="RP-C"/>
    <property type="match status" value="1"/>
</dbReference>
<evidence type="ECO:0000256" key="1">
    <source>
        <dbReference type="SAM" id="MobiDB-lite"/>
    </source>
</evidence>
<dbReference type="AlphaFoldDB" id="F1Z662"/>
<comment type="caution">
    <text evidence="3">The sequence shown here is derived from an EMBL/GenBank/DDBJ whole genome shotgun (WGS) entry which is preliminary data.</text>
</comment>
<name>F1Z662_9SPHN</name>
<protein>
    <recommendedName>
        <fullName evidence="2">Plasmid replication protein C N-terminal domain-containing protein</fullName>
    </recommendedName>
</protein>
<dbReference type="InterPro" id="IPR005090">
    <property type="entry name" value="RepC_N"/>
</dbReference>
<dbReference type="eggNOG" id="ENOG5031PDZ">
    <property type="taxonomic scope" value="Bacteria"/>
</dbReference>